<dbReference type="InterPro" id="IPR017946">
    <property type="entry name" value="PLC-like_Pdiesterase_TIM-brl"/>
</dbReference>
<dbReference type="EMBL" id="BAABUJ010000033">
    <property type="protein sequence ID" value="GAA5804200.1"/>
    <property type="molecule type" value="Genomic_DNA"/>
</dbReference>
<feature type="chain" id="PRO_5045943495" description="PLC-like phosphodiesterase" evidence="1">
    <location>
        <begin position="18"/>
        <end position="360"/>
    </location>
</feature>
<evidence type="ECO:0000313" key="3">
    <source>
        <dbReference type="Proteomes" id="UP001476247"/>
    </source>
</evidence>
<dbReference type="InterPro" id="IPR051057">
    <property type="entry name" value="PI-PLC_domain"/>
</dbReference>
<dbReference type="Pfam" id="PF26146">
    <property type="entry name" value="PI-PLC_X"/>
    <property type="match status" value="1"/>
</dbReference>
<accession>A0ABP9YC59</accession>
<reference evidence="2 3" key="1">
    <citation type="submission" date="2024-04" db="EMBL/GenBank/DDBJ databases">
        <title>genome sequences of Mucor flavus KT1a and Helicostylum pulchrum KT1b strains isolation_sourced from the surface of a dry-aged beef.</title>
        <authorList>
            <person name="Toyotome T."/>
            <person name="Hosono M."/>
            <person name="Torimaru M."/>
            <person name="Fukuda K."/>
            <person name="Mikami N."/>
        </authorList>
    </citation>
    <scope>NUCLEOTIDE SEQUENCE [LARGE SCALE GENOMIC DNA]</scope>
    <source>
        <strain evidence="2 3">KT1b</strain>
    </source>
</reference>
<dbReference type="SUPFAM" id="SSF51695">
    <property type="entry name" value="PLC-like phosphodiesterases"/>
    <property type="match status" value="1"/>
</dbReference>
<evidence type="ECO:0000313" key="2">
    <source>
        <dbReference type="EMBL" id="GAA5804200.1"/>
    </source>
</evidence>
<name>A0ABP9YC59_9FUNG</name>
<sequence length="360" mass="40079">MIIGFLILVSLFTTIHAECNGGSSLCNTSYSDITQLITHDSYALSPNIAATQDYTIIDQLNDGVRGIKLTAVPSINDPLQINLCHTFCRVLDAGPATETLNTIAAWLEENPKEVVTIMWNNLNNFKATELAQVYLTSNIMPMVFTHSIGDEWPTIQSMIDTGKRAVNFIDAEADSDQVPWLMDQFSRVFETPYDNTDIDAFNCNVDRIGDDFSPDDLMYVMNHFMYANIDLGTFKVQIPLRSKALITNGRESLTNHANSCTDIFQKKPNFIEVDFYTMGDALDVVAEMNGVASVPLLSSKVSAASRNVSSSPVALRPKLSPTEHVLIDNSIDSSGFRNHYRSYLSIVLMLFVSFPLIIRF</sequence>
<protein>
    <recommendedName>
        <fullName evidence="4">PLC-like phosphodiesterase</fullName>
    </recommendedName>
</protein>
<comment type="caution">
    <text evidence="2">The sequence shown here is derived from an EMBL/GenBank/DDBJ whole genome shotgun (WGS) entry which is preliminary data.</text>
</comment>
<dbReference type="Gene3D" id="3.20.20.190">
    <property type="entry name" value="Phosphatidylinositol (PI) phosphodiesterase"/>
    <property type="match status" value="1"/>
</dbReference>
<keyword evidence="3" id="KW-1185">Reference proteome</keyword>
<dbReference type="PANTHER" id="PTHR13593:SF140">
    <property type="entry name" value="PLC-LIKE PHOSPHODIESTERASE"/>
    <property type="match status" value="1"/>
</dbReference>
<organism evidence="2 3">
    <name type="scientific">Helicostylum pulchrum</name>
    <dbReference type="NCBI Taxonomy" id="562976"/>
    <lineage>
        <taxon>Eukaryota</taxon>
        <taxon>Fungi</taxon>
        <taxon>Fungi incertae sedis</taxon>
        <taxon>Mucoromycota</taxon>
        <taxon>Mucoromycotina</taxon>
        <taxon>Mucoromycetes</taxon>
        <taxon>Mucorales</taxon>
        <taxon>Mucorineae</taxon>
        <taxon>Mucoraceae</taxon>
        <taxon>Helicostylum</taxon>
    </lineage>
</organism>
<evidence type="ECO:0008006" key="4">
    <source>
        <dbReference type="Google" id="ProtNLM"/>
    </source>
</evidence>
<proteinExistence type="predicted"/>
<feature type="signal peptide" evidence="1">
    <location>
        <begin position="1"/>
        <end position="17"/>
    </location>
</feature>
<evidence type="ECO:0000256" key="1">
    <source>
        <dbReference type="SAM" id="SignalP"/>
    </source>
</evidence>
<dbReference type="PANTHER" id="PTHR13593">
    <property type="match status" value="1"/>
</dbReference>
<gene>
    <name evidence="2" type="ORF">HPULCUR_009687</name>
</gene>
<keyword evidence="1" id="KW-0732">Signal</keyword>
<dbReference type="Proteomes" id="UP001476247">
    <property type="component" value="Unassembled WGS sequence"/>
</dbReference>